<comment type="caution">
    <text evidence="1">The sequence shown here is derived from an EMBL/GenBank/DDBJ whole genome shotgun (WGS) entry which is preliminary data.</text>
</comment>
<proteinExistence type="predicted"/>
<accession>A0A317A5V0</accession>
<dbReference type="Proteomes" id="UP000245464">
    <property type="component" value="Chromosome 5"/>
</dbReference>
<sequence>MAATLDHQPTPAYPTAVRSAGMKLDTPGFHHTKTASASVDIMSPVNQNGCFEFDRIIKAGTVVKRTRKTKARTFTLLPDVC</sequence>
<dbReference type="GeneID" id="6343795"/>
<evidence type="ECO:0000313" key="2">
    <source>
        <dbReference type="Proteomes" id="UP000245464"/>
    </source>
</evidence>
<name>A0A317A5V0_9PLEO</name>
<organism evidence="1 2">
    <name type="scientific">Pyrenophora tritici-repentis</name>
    <dbReference type="NCBI Taxonomy" id="45151"/>
    <lineage>
        <taxon>Eukaryota</taxon>
        <taxon>Fungi</taxon>
        <taxon>Dikarya</taxon>
        <taxon>Ascomycota</taxon>
        <taxon>Pezizomycotina</taxon>
        <taxon>Dothideomycetes</taxon>
        <taxon>Pleosporomycetidae</taxon>
        <taxon>Pleosporales</taxon>
        <taxon>Pleosporineae</taxon>
        <taxon>Pleosporaceae</taxon>
        <taxon>Pyrenophora</taxon>
    </lineage>
</organism>
<protein>
    <submittedName>
        <fullName evidence="1">Uncharacterized protein</fullName>
    </submittedName>
</protein>
<reference evidence="1 2" key="1">
    <citation type="journal article" date="2018" name="BMC Genomics">
        <title>Comparative genomics of the wheat fungal pathogen Pyrenophora tritici-repentis reveals chromosomal variations and genome plasticity.</title>
        <authorList>
            <person name="Moolhuijzen P."/>
            <person name="See P.T."/>
            <person name="Hane J.K."/>
            <person name="Shi G."/>
            <person name="Liu Z."/>
            <person name="Oliver R.P."/>
            <person name="Moffat C.S."/>
        </authorList>
    </citation>
    <scope>NUCLEOTIDE SEQUENCE [LARGE SCALE GENOMIC DNA]</scope>
    <source>
        <strain evidence="1">M4</strain>
    </source>
</reference>
<dbReference type="AlphaFoldDB" id="A0A317A5V0"/>
<gene>
    <name evidence="1" type="ORF">PtrM4_109240</name>
</gene>
<evidence type="ECO:0000313" key="1">
    <source>
        <dbReference type="EMBL" id="KAF7570922.1"/>
    </source>
</evidence>
<dbReference type="KEGG" id="ptrr:6343795"/>
<dbReference type="RefSeq" id="XP_001935875.2">
    <property type="nucleotide sequence ID" value="XM_001935840.2"/>
</dbReference>
<dbReference type="EMBL" id="NQIK02000005">
    <property type="protein sequence ID" value="KAF7570922.1"/>
    <property type="molecule type" value="Genomic_DNA"/>
</dbReference>